<evidence type="ECO:0000256" key="10">
    <source>
        <dbReference type="ARBA" id="ARBA00034269"/>
    </source>
</evidence>
<evidence type="ECO:0000256" key="6">
    <source>
        <dbReference type="ARBA" id="ARBA00022842"/>
    </source>
</evidence>
<dbReference type="SUPFAM" id="SSF143865">
    <property type="entry name" value="CorA soluble domain-like"/>
    <property type="match status" value="1"/>
</dbReference>
<evidence type="ECO:0000313" key="13">
    <source>
        <dbReference type="Proteomes" id="UP000199494"/>
    </source>
</evidence>
<sequence length="363" mass="40962">MPAIRPLGGLRGRGRANSRTASAVTPVPVPLSAYVVDCGMYIDGVRQQGERTPAEAISEVRKRGEGFVWIGLHQPDAEQIQDIADLFGLHELAVEDAVHAHQRPKLERYDDTLFMVFRTVRYVEHQSPTTANEIVESGELMAFLGTDFIITVRHGNHAGLAHLRRELDSDPERLTPGPASVLHAIADHVVDHFLEVTDKIEDDIDEMETEVFAPRTAVTSEQIYLMKREVLELRRAVSPLTTPLRRLSEGYTRLVPDEVRSYFRNVHDHVTTVAERVESFDELLTTLVDATLAKITLQQSADMRKITAWAAIIAVPTALAGIYGMNFDYMPELHSRYGYPMIVAVILLVCLLLYRIFRKNRWL</sequence>
<dbReference type="Proteomes" id="UP000199494">
    <property type="component" value="Unassembled WGS sequence"/>
</dbReference>
<dbReference type="InterPro" id="IPR045863">
    <property type="entry name" value="CorA_TM1_TM2"/>
</dbReference>
<comment type="catalytic activity">
    <reaction evidence="10">
        <text>Mg(2+)(in) = Mg(2+)(out)</text>
        <dbReference type="Rhea" id="RHEA:29827"/>
        <dbReference type="ChEBI" id="CHEBI:18420"/>
    </reaction>
</comment>
<keyword evidence="5" id="KW-0812">Transmembrane</keyword>
<evidence type="ECO:0000256" key="3">
    <source>
        <dbReference type="ARBA" id="ARBA00022448"/>
    </source>
</evidence>
<keyword evidence="8" id="KW-0406">Ion transport</keyword>
<dbReference type="CDD" id="cd12830">
    <property type="entry name" value="MtCorA-like"/>
    <property type="match status" value="1"/>
</dbReference>
<accession>A0A222VYE1</accession>
<dbReference type="AlphaFoldDB" id="A0A222VYE1"/>
<dbReference type="GO" id="GO:0015095">
    <property type="term" value="F:magnesium ion transmembrane transporter activity"/>
    <property type="evidence" value="ECO:0007669"/>
    <property type="project" value="TreeGrafter"/>
</dbReference>
<dbReference type="FunFam" id="1.20.58.340:FF:000004">
    <property type="entry name" value="Magnesium transport protein CorA"/>
    <property type="match status" value="1"/>
</dbReference>
<evidence type="ECO:0000256" key="4">
    <source>
        <dbReference type="ARBA" id="ARBA00022475"/>
    </source>
</evidence>
<dbReference type="PANTHER" id="PTHR46494">
    <property type="entry name" value="CORA FAMILY METAL ION TRANSPORTER (EUROFUNG)"/>
    <property type="match status" value="1"/>
</dbReference>
<dbReference type="OrthoDB" id="9803416at2"/>
<proteinExistence type="inferred from homology"/>
<keyword evidence="6" id="KW-0460">Magnesium</keyword>
<dbReference type="RefSeq" id="WP_091810563.1">
    <property type="nucleotide sequence ID" value="NZ_CP016353.1"/>
</dbReference>
<evidence type="ECO:0000256" key="5">
    <source>
        <dbReference type="ARBA" id="ARBA00022692"/>
    </source>
</evidence>
<keyword evidence="13" id="KW-1185">Reference proteome</keyword>
<name>A0A222VYE1_9PSEU</name>
<dbReference type="PANTHER" id="PTHR46494:SF1">
    <property type="entry name" value="CORA FAMILY METAL ION TRANSPORTER (EUROFUNG)"/>
    <property type="match status" value="1"/>
</dbReference>
<dbReference type="InterPro" id="IPR002523">
    <property type="entry name" value="MgTranspt_CorA/ZnTranspt_ZntB"/>
</dbReference>
<organism evidence="12 13">
    <name type="scientific">Prauserella marina</name>
    <dbReference type="NCBI Taxonomy" id="530584"/>
    <lineage>
        <taxon>Bacteria</taxon>
        <taxon>Bacillati</taxon>
        <taxon>Actinomycetota</taxon>
        <taxon>Actinomycetes</taxon>
        <taxon>Pseudonocardiales</taxon>
        <taxon>Pseudonocardiaceae</taxon>
        <taxon>Prauserella</taxon>
    </lineage>
</organism>
<keyword evidence="9" id="KW-0472">Membrane</keyword>
<dbReference type="GO" id="GO:0050897">
    <property type="term" value="F:cobalt ion binding"/>
    <property type="evidence" value="ECO:0007669"/>
    <property type="project" value="TreeGrafter"/>
</dbReference>
<dbReference type="GO" id="GO:0000287">
    <property type="term" value="F:magnesium ion binding"/>
    <property type="evidence" value="ECO:0007669"/>
    <property type="project" value="TreeGrafter"/>
</dbReference>
<dbReference type="Gene3D" id="1.20.58.340">
    <property type="entry name" value="Magnesium transport protein CorA, transmembrane region"/>
    <property type="match status" value="2"/>
</dbReference>
<evidence type="ECO:0000256" key="2">
    <source>
        <dbReference type="ARBA" id="ARBA00009765"/>
    </source>
</evidence>
<comment type="subcellular location">
    <subcellularLocation>
        <location evidence="1">Cell membrane</location>
        <topology evidence="1">Multi-pass membrane protein</topology>
    </subcellularLocation>
</comment>
<comment type="function">
    <text evidence="11">Mediates influx of magnesium ions. Alternates between open and closed states. Activated by low cytoplasmic Mg(2+) levels. Inactive when cytoplasmic Mg(2+) levels are high.</text>
</comment>
<evidence type="ECO:0000256" key="9">
    <source>
        <dbReference type="ARBA" id="ARBA00023136"/>
    </source>
</evidence>
<keyword evidence="7" id="KW-1133">Transmembrane helix</keyword>
<dbReference type="SUPFAM" id="SSF144083">
    <property type="entry name" value="Magnesium transport protein CorA, transmembrane region"/>
    <property type="match status" value="1"/>
</dbReference>
<dbReference type="GO" id="GO:0005886">
    <property type="term" value="C:plasma membrane"/>
    <property type="evidence" value="ECO:0007669"/>
    <property type="project" value="UniProtKB-SubCell"/>
</dbReference>
<reference evidence="12 13" key="1">
    <citation type="submission" date="2016-10" db="EMBL/GenBank/DDBJ databases">
        <authorList>
            <person name="de Groot N.N."/>
        </authorList>
    </citation>
    <scope>NUCLEOTIDE SEQUENCE [LARGE SCALE GENOMIC DNA]</scope>
    <source>
        <strain evidence="12 13">CGMCC 4.5506</strain>
    </source>
</reference>
<evidence type="ECO:0000256" key="8">
    <source>
        <dbReference type="ARBA" id="ARBA00023065"/>
    </source>
</evidence>
<dbReference type="Pfam" id="PF01544">
    <property type="entry name" value="CorA"/>
    <property type="match status" value="1"/>
</dbReference>
<keyword evidence="3" id="KW-0813">Transport</keyword>
<keyword evidence="4" id="KW-1003">Cell membrane</keyword>
<dbReference type="STRING" id="530584.SAMN05421630_11460"/>
<evidence type="ECO:0000256" key="11">
    <source>
        <dbReference type="ARBA" id="ARBA00045497"/>
    </source>
</evidence>
<dbReference type="InterPro" id="IPR045861">
    <property type="entry name" value="CorA_cytoplasmic_dom"/>
</dbReference>
<evidence type="ECO:0000313" key="12">
    <source>
        <dbReference type="EMBL" id="SDD90132.1"/>
    </source>
</evidence>
<protein>
    <submittedName>
        <fullName evidence="12">Magnesium transporter</fullName>
    </submittedName>
</protein>
<dbReference type="GO" id="GO:0015087">
    <property type="term" value="F:cobalt ion transmembrane transporter activity"/>
    <property type="evidence" value="ECO:0007669"/>
    <property type="project" value="TreeGrafter"/>
</dbReference>
<dbReference type="EMBL" id="FMZE01000014">
    <property type="protein sequence ID" value="SDD90132.1"/>
    <property type="molecule type" value="Genomic_DNA"/>
</dbReference>
<comment type="similarity">
    <text evidence="2">Belongs to the CorA metal ion transporter (MIT) (TC 1.A.35) family.</text>
</comment>
<gene>
    <name evidence="12" type="ORF">SAMN05421630_11460</name>
</gene>
<evidence type="ECO:0000256" key="1">
    <source>
        <dbReference type="ARBA" id="ARBA00004651"/>
    </source>
</evidence>
<dbReference type="KEGG" id="pmad:BAY61_04200"/>
<evidence type="ECO:0000256" key="7">
    <source>
        <dbReference type="ARBA" id="ARBA00022989"/>
    </source>
</evidence>
<dbReference type="Gene3D" id="3.30.460.20">
    <property type="entry name" value="CorA soluble domain-like"/>
    <property type="match status" value="1"/>
</dbReference>